<evidence type="ECO:0000259" key="12">
    <source>
        <dbReference type="PROSITE" id="PS51379"/>
    </source>
</evidence>
<keyword evidence="6" id="KW-0521">NADP</keyword>
<dbReference type="GO" id="GO:0004324">
    <property type="term" value="F:ferredoxin-NADP+ reductase activity"/>
    <property type="evidence" value="ECO:0007669"/>
    <property type="project" value="UniProtKB-EC"/>
</dbReference>
<dbReference type="PRINTS" id="PR00419">
    <property type="entry name" value="ADXRDTASE"/>
</dbReference>
<proteinExistence type="predicted"/>
<evidence type="ECO:0000256" key="5">
    <source>
        <dbReference type="ARBA" id="ARBA00022827"/>
    </source>
</evidence>
<organism evidence="13 14">
    <name type="scientific">Streptomyces coryli</name>
    <dbReference type="NCBI Taxonomy" id="1128680"/>
    <lineage>
        <taxon>Bacteria</taxon>
        <taxon>Bacillati</taxon>
        <taxon>Actinomycetota</taxon>
        <taxon>Actinomycetes</taxon>
        <taxon>Kitasatosporales</taxon>
        <taxon>Streptomycetaceae</taxon>
        <taxon>Streptomyces</taxon>
    </lineage>
</organism>
<evidence type="ECO:0000256" key="11">
    <source>
        <dbReference type="SAM" id="MobiDB-lite"/>
    </source>
</evidence>
<dbReference type="PANTHER" id="PTHR48467:SF1">
    <property type="entry name" value="GLUTAMATE SYNTHASE 1 [NADH], CHLOROPLASTIC-LIKE"/>
    <property type="match status" value="1"/>
</dbReference>
<feature type="domain" description="4Fe-4S ferredoxin-type" evidence="12">
    <location>
        <begin position="37"/>
        <end position="66"/>
    </location>
</feature>
<name>A0A6G4TX19_9ACTN</name>
<keyword evidence="8" id="KW-0408">Iron</keyword>
<dbReference type="Pfam" id="PF07992">
    <property type="entry name" value="Pyr_redox_2"/>
    <property type="match status" value="1"/>
</dbReference>
<evidence type="ECO:0000256" key="1">
    <source>
        <dbReference type="ARBA" id="ARBA00001974"/>
    </source>
</evidence>
<evidence type="ECO:0000256" key="9">
    <source>
        <dbReference type="ARBA" id="ARBA00023014"/>
    </source>
</evidence>
<dbReference type="Gene3D" id="3.40.50.720">
    <property type="entry name" value="NAD(P)-binding Rossmann-like Domain"/>
    <property type="match status" value="1"/>
</dbReference>
<comment type="catalytic activity">
    <reaction evidence="10">
        <text>2 reduced [2Fe-2S]-[ferredoxin] + NADP(+) + H(+) = 2 oxidized [2Fe-2S]-[ferredoxin] + NADPH</text>
        <dbReference type="Rhea" id="RHEA:20125"/>
        <dbReference type="Rhea" id="RHEA-COMP:10000"/>
        <dbReference type="Rhea" id="RHEA-COMP:10001"/>
        <dbReference type="ChEBI" id="CHEBI:15378"/>
        <dbReference type="ChEBI" id="CHEBI:33737"/>
        <dbReference type="ChEBI" id="CHEBI:33738"/>
        <dbReference type="ChEBI" id="CHEBI:57783"/>
        <dbReference type="ChEBI" id="CHEBI:58349"/>
        <dbReference type="EC" id="1.18.1.2"/>
    </reaction>
</comment>
<evidence type="ECO:0000256" key="6">
    <source>
        <dbReference type="ARBA" id="ARBA00022857"/>
    </source>
</evidence>
<accession>A0A6G4TX19</accession>
<dbReference type="PROSITE" id="PS00198">
    <property type="entry name" value="4FE4S_FER_1"/>
    <property type="match status" value="1"/>
</dbReference>
<dbReference type="PROSITE" id="PS51379">
    <property type="entry name" value="4FE4S_FER_2"/>
    <property type="match status" value="1"/>
</dbReference>
<evidence type="ECO:0000256" key="8">
    <source>
        <dbReference type="ARBA" id="ARBA00023004"/>
    </source>
</evidence>
<reference evidence="13 14" key="1">
    <citation type="submission" date="2020-02" db="EMBL/GenBank/DDBJ databases">
        <title>Whole-genome analyses of novel actinobacteria.</title>
        <authorList>
            <person name="Sahin N."/>
        </authorList>
    </citation>
    <scope>NUCLEOTIDE SEQUENCE [LARGE SCALE GENOMIC DNA]</scope>
    <source>
        <strain evidence="13 14">A7024</strain>
    </source>
</reference>
<dbReference type="Gene3D" id="3.30.70.20">
    <property type="match status" value="1"/>
</dbReference>
<dbReference type="GO" id="GO:0051536">
    <property type="term" value="F:iron-sulfur cluster binding"/>
    <property type="evidence" value="ECO:0007669"/>
    <property type="project" value="UniProtKB-KW"/>
</dbReference>
<evidence type="ECO:0000256" key="2">
    <source>
        <dbReference type="ARBA" id="ARBA00013223"/>
    </source>
</evidence>
<keyword evidence="14" id="KW-1185">Reference proteome</keyword>
<dbReference type="Pfam" id="PF00037">
    <property type="entry name" value="Fer4"/>
    <property type="match status" value="1"/>
</dbReference>
<comment type="caution">
    <text evidence="13">The sequence shown here is derived from an EMBL/GenBank/DDBJ whole genome shotgun (WGS) entry which is preliminary data.</text>
</comment>
<dbReference type="EMBL" id="JAAKZV010000037">
    <property type="protein sequence ID" value="NGN64549.1"/>
    <property type="molecule type" value="Genomic_DNA"/>
</dbReference>
<dbReference type="EC" id="1.18.1.2" evidence="2"/>
<dbReference type="PANTHER" id="PTHR48467">
    <property type="entry name" value="GLUTAMATE SYNTHASE 1 [NADH], CHLOROPLASTIC-LIKE"/>
    <property type="match status" value="1"/>
</dbReference>
<keyword evidence="3" id="KW-0285">Flavoprotein</keyword>
<keyword evidence="9" id="KW-0411">Iron-sulfur</keyword>
<dbReference type="InterPro" id="IPR036188">
    <property type="entry name" value="FAD/NAD-bd_sf"/>
</dbReference>
<dbReference type="CDD" id="cd04410">
    <property type="entry name" value="DMSOR_beta-like"/>
    <property type="match status" value="1"/>
</dbReference>
<dbReference type="InterPro" id="IPR023753">
    <property type="entry name" value="FAD/NAD-binding_dom"/>
</dbReference>
<dbReference type="InterPro" id="IPR055275">
    <property type="entry name" value="Ferredox_Rdtase"/>
</dbReference>
<dbReference type="RefSeq" id="WP_165236082.1">
    <property type="nucleotide sequence ID" value="NZ_JAAKZV010000037.1"/>
</dbReference>
<sequence>MTYAITQTCCNDATCIAVCPVNCIHPTPEERAFGSTEMLHIDPKACIDCGACADACPVDAIFPVEELTGPQRQYAAMNAAYYADADQQEPPAGSPNFHAWGPPVFDRVLPSDFRPLRVAVIGTGPAGMYAAEDLLLHTSAEVTLIDRLPVAGGLVRYGVAPDHPGTKGIGGTFARFHNHPRVRLLLGLHVGDDVSTAEVAAHHDAVIYAVGASTGRRLDIPGEDLTGSITATDFVAWYNAHPDIAPDAIDLSSTERVVVVGNGNVALDVARILVADPAELAGTDIADHALAALRASKVREVVLLGRRGPEHLACTRPELLALKHLRGVEVTVDAHDPRTADAIDAAGPDDTAALLTGLPRTAVDWSAPPAEGRRIVFRFHSAPVAADGAEGVGAVRVTGRAASADGSDGSEGRGGSDGSDGSEAAIPAGLLVRAIGYRGAPVTGLPFDDETGTVPHTAGRVTGHPGTYVVGWIKRGPSGGIGANRACAAETISTLLADAVDGSLTEPARSTREFRRLARRRTRHLVDARGLAAIERTERARGAREGRTRVKLATVPELVAAARSRRLVR</sequence>
<keyword evidence="4" id="KW-0479">Metal-binding</keyword>
<evidence type="ECO:0000256" key="3">
    <source>
        <dbReference type="ARBA" id="ARBA00022630"/>
    </source>
</evidence>
<evidence type="ECO:0000256" key="7">
    <source>
        <dbReference type="ARBA" id="ARBA00023002"/>
    </source>
</evidence>
<dbReference type="Proteomes" id="UP000481583">
    <property type="component" value="Unassembled WGS sequence"/>
</dbReference>
<evidence type="ECO:0000256" key="4">
    <source>
        <dbReference type="ARBA" id="ARBA00022723"/>
    </source>
</evidence>
<keyword evidence="7" id="KW-0560">Oxidoreductase</keyword>
<dbReference type="InterPro" id="IPR017896">
    <property type="entry name" value="4Fe4S_Fe-S-bd"/>
</dbReference>
<dbReference type="InterPro" id="IPR017900">
    <property type="entry name" value="4Fe4S_Fe_S_CS"/>
</dbReference>
<protein>
    <recommendedName>
        <fullName evidence="2">ferredoxin--NADP(+) reductase</fullName>
        <ecNumber evidence="2">1.18.1.2</ecNumber>
    </recommendedName>
</protein>
<gene>
    <name evidence="13" type="ORF">G5C51_11625</name>
</gene>
<dbReference type="SUPFAM" id="SSF54862">
    <property type="entry name" value="4Fe-4S ferredoxins"/>
    <property type="match status" value="1"/>
</dbReference>
<comment type="cofactor">
    <cofactor evidence="1">
        <name>FAD</name>
        <dbReference type="ChEBI" id="CHEBI:57692"/>
    </cofactor>
</comment>
<evidence type="ECO:0000256" key="10">
    <source>
        <dbReference type="ARBA" id="ARBA00047776"/>
    </source>
</evidence>
<evidence type="ECO:0000313" key="14">
    <source>
        <dbReference type="Proteomes" id="UP000481583"/>
    </source>
</evidence>
<dbReference type="GO" id="GO:0046872">
    <property type="term" value="F:metal ion binding"/>
    <property type="evidence" value="ECO:0007669"/>
    <property type="project" value="UniProtKB-KW"/>
</dbReference>
<keyword evidence="5" id="KW-0274">FAD</keyword>
<dbReference type="AlphaFoldDB" id="A0A6G4TX19"/>
<dbReference type="Gene3D" id="3.50.50.60">
    <property type="entry name" value="FAD/NAD(P)-binding domain"/>
    <property type="match status" value="1"/>
</dbReference>
<feature type="region of interest" description="Disordered" evidence="11">
    <location>
        <begin position="400"/>
        <end position="423"/>
    </location>
</feature>
<evidence type="ECO:0000313" key="13">
    <source>
        <dbReference type="EMBL" id="NGN64549.1"/>
    </source>
</evidence>
<dbReference type="SUPFAM" id="SSF51971">
    <property type="entry name" value="Nucleotide-binding domain"/>
    <property type="match status" value="1"/>
</dbReference>